<reference evidence="10 11" key="1">
    <citation type="submission" date="2007-05" db="EMBL/GenBank/DDBJ databases">
        <title>Complete sequence of chromosome of Acidiphilium cryptum JF-5.</title>
        <authorList>
            <consortium name="US DOE Joint Genome Institute"/>
            <person name="Copeland A."/>
            <person name="Lucas S."/>
            <person name="Lapidus A."/>
            <person name="Barry K."/>
            <person name="Detter J.C."/>
            <person name="Glavina del Rio T."/>
            <person name="Hammon N."/>
            <person name="Israni S."/>
            <person name="Dalin E."/>
            <person name="Tice H."/>
            <person name="Pitluck S."/>
            <person name="Sims D."/>
            <person name="Brettin T."/>
            <person name="Bruce D."/>
            <person name="Han C."/>
            <person name="Schmutz J."/>
            <person name="Larimer F."/>
            <person name="Land M."/>
            <person name="Hauser L."/>
            <person name="Kyrpides N."/>
            <person name="Kim E."/>
            <person name="Magnuson T."/>
            <person name="Richardson P."/>
        </authorList>
    </citation>
    <scope>NUCLEOTIDE SEQUENCE [LARGE SCALE GENOMIC DNA]</scope>
    <source>
        <strain evidence="10 11">JF-5</strain>
    </source>
</reference>
<evidence type="ECO:0000256" key="4">
    <source>
        <dbReference type="ARBA" id="ARBA00022777"/>
    </source>
</evidence>
<evidence type="ECO:0000256" key="5">
    <source>
        <dbReference type="ARBA" id="ARBA00022840"/>
    </source>
</evidence>
<feature type="domain" description="Carbohydrate kinase PfkB" evidence="9">
    <location>
        <begin position="8"/>
        <end position="295"/>
    </location>
</feature>
<dbReference type="SUPFAM" id="SSF53613">
    <property type="entry name" value="Ribokinase-like"/>
    <property type="match status" value="1"/>
</dbReference>
<keyword evidence="11" id="KW-1185">Reference proteome</keyword>
<dbReference type="PANTHER" id="PTHR46566:SF5">
    <property type="entry name" value="1-PHOSPHOFRUCTOKINASE"/>
    <property type="match status" value="1"/>
</dbReference>
<comment type="function">
    <text evidence="8">Catalyzes the ATP-dependent phosphorylation of fructose-l-phosphate to fructose-l,6-bisphosphate.</text>
</comment>
<keyword evidence="2 7" id="KW-0808">Transferase</keyword>
<keyword evidence="5 8" id="KW-0067">ATP-binding</keyword>
<dbReference type="KEGG" id="acr:Acry_0188"/>
<protein>
    <recommendedName>
        <fullName evidence="7">Phosphofructokinase</fullName>
    </recommendedName>
</protein>
<proteinExistence type="inferred from homology"/>
<dbReference type="GO" id="GO:0016052">
    <property type="term" value="P:carbohydrate catabolic process"/>
    <property type="evidence" value="ECO:0007669"/>
    <property type="project" value="UniProtKB-ARBA"/>
</dbReference>
<keyword evidence="3 8" id="KW-0547">Nucleotide-binding</keyword>
<dbReference type="GO" id="GO:0005829">
    <property type="term" value="C:cytosol"/>
    <property type="evidence" value="ECO:0007669"/>
    <property type="project" value="TreeGrafter"/>
</dbReference>
<dbReference type="InterPro" id="IPR002173">
    <property type="entry name" value="Carboh/pur_kinase_PfkB_CS"/>
</dbReference>
<comment type="similarity">
    <text evidence="1 7 8">Belongs to the carbohydrate kinase PfkB family.</text>
</comment>
<accession>A5FUY4</accession>
<name>A5FUY4_ACICJ</name>
<evidence type="ECO:0000256" key="6">
    <source>
        <dbReference type="ARBA" id="ARBA00047745"/>
    </source>
</evidence>
<dbReference type="InterPro" id="IPR011611">
    <property type="entry name" value="PfkB_dom"/>
</dbReference>
<dbReference type="Proteomes" id="UP000000245">
    <property type="component" value="Chromosome"/>
</dbReference>
<dbReference type="GO" id="GO:0044281">
    <property type="term" value="P:small molecule metabolic process"/>
    <property type="evidence" value="ECO:0007669"/>
    <property type="project" value="UniProtKB-ARBA"/>
</dbReference>
<dbReference type="NCBIfam" id="TIGR03828">
    <property type="entry name" value="pfkB"/>
    <property type="match status" value="1"/>
</dbReference>
<dbReference type="NCBIfam" id="TIGR03168">
    <property type="entry name" value="1-PFK"/>
    <property type="match status" value="1"/>
</dbReference>
<evidence type="ECO:0000256" key="8">
    <source>
        <dbReference type="RuleBase" id="RU369061"/>
    </source>
</evidence>
<dbReference type="InterPro" id="IPR017583">
    <property type="entry name" value="Tagatose/fructose_Pkinase"/>
</dbReference>
<dbReference type="STRING" id="349163.Acry_0188"/>
<gene>
    <name evidence="10" type="ordered locus">Acry_0188</name>
</gene>
<comment type="catalytic activity">
    <reaction evidence="6 8">
        <text>beta-D-fructose 1-phosphate + ATP = beta-D-fructose 1,6-bisphosphate + ADP + H(+)</text>
        <dbReference type="Rhea" id="RHEA:14213"/>
        <dbReference type="ChEBI" id="CHEBI:15378"/>
        <dbReference type="ChEBI" id="CHEBI:30616"/>
        <dbReference type="ChEBI" id="CHEBI:32966"/>
        <dbReference type="ChEBI" id="CHEBI:138881"/>
        <dbReference type="ChEBI" id="CHEBI:456216"/>
        <dbReference type="EC" id="2.7.1.56"/>
    </reaction>
</comment>
<dbReference type="RefSeq" id="WP_011941338.1">
    <property type="nucleotide sequence ID" value="NC_009484.1"/>
</dbReference>
<dbReference type="GO" id="GO:0008662">
    <property type="term" value="F:1-phosphofructokinase activity"/>
    <property type="evidence" value="ECO:0007669"/>
    <property type="project" value="UniProtKB-UniRule"/>
</dbReference>
<dbReference type="EMBL" id="CP000697">
    <property type="protein sequence ID" value="ABQ29416.1"/>
    <property type="molecule type" value="Genomic_DNA"/>
</dbReference>
<evidence type="ECO:0000256" key="3">
    <source>
        <dbReference type="ARBA" id="ARBA00022741"/>
    </source>
</evidence>
<keyword evidence="4 8" id="KW-0418">Kinase</keyword>
<dbReference type="PROSITE" id="PS00584">
    <property type="entry name" value="PFKB_KINASES_2"/>
    <property type="match status" value="1"/>
</dbReference>
<dbReference type="GO" id="GO:0005524">
    <property type="term" value="F:ATP binding"/>
    <property type="evidence" value="ECO:0007669"/>
    <property type="project" value="UniProtKB-UniRule"/>
</dbReference>
<dbReference type="InterPro" id="IPR022463">
    <property type="entry name" value="1-PFruKinase"/>
</dbReference>
<sequence length="317" mass="31978">MSPVITLTLNPAIDETILLDRLSPGTVHRARSVAFHAGGKGVNVASCLADWGGIPVIAAGLLGRANEAPFARLFASKAIRDECLRVPGETRTNVKLAHAGETTDINLPGLEVTAESVRAVRERLLGLAAPGSVVLLAGSLPAGVDEGLYAELTASLAARGARVLLDSSGPPLARALAGGTPPWCIKPNRAELEALAGRRLPDAVTVRDAARGLLGRGVALVAVSLGAEGALFVTGEDCLHAALPPMRAASTVGAGDAMVAGIIAGIHAGEGIEGVARLGTAFAAAKLRAPGANLPERAVVEALAGAVIIQYEGVNAA</sequence>
<evidence type="ECO:0000256" key="7">
    <source>
        <dbReference type="PIRNR" id="PIRNR000535"/>
    </source>
</evidence>
<dbReference type="FunFam" id="3.40.1190.20:FF:000001">
    <property type="entry name" value="Phosphofructokinase"/>
    <property type="match status" value="1"/>
</dbReference>
<dbReference type="InterPro" id="IPR029056">
    <property type="entry name" value="Ribokinase-like"/>
</dbReference>
<dbReference type="PANTHER" id="PTHR46566">
    <property type="entry name" value="1-PHOSPHOFRUCTOKINASE-RELATED"/>
    <property type="match status" value="1"/>
</dbReference>
<dbReference type="CDD" id="cd01164">
    <property type="entry name" value="FruK_PfkB_like"/>
    <property type="match status" value="1"/>
</dbReference>
<organism evidence="10 11">
    <name type="scientific">Acidiphilium cryptum (strain JF-5)</name>
    <dbReference type="NCBI Taxonomy" id="349163"/>
    <lineage>
        <taxon>Bacteria</taxon>
        <taxon>Pseudomonadati</taxon>
        <taxon>Pseudomonadota</taxon>
        <taxon>Alphaproteobacteria</taxon>
        <taxon>Acetobacterales</taxon>
        <taxon>Acidocellaceae</taxon>
        <taxon>Acidiphilium</taxon>
    </lineage>
</organism>
<evidence type="ECO:0000313" key="10">
    <source>
        <dbReference type="EMBL" id="ABQ29416.1"/>
    </source>
</evidence>
<evidence type="ECO:0000313" key="11">
    <source>
        <dbReference type="Proteomes" id="UP000000245"/>
    </source>
</evidence>
<dbReference type="AlphaFoldDB" id="A5FUY4"/>
<dbReference type="HOGENOM" id="CLU_050013_0_1_5"/>
<dbReference type="PIRSF" id="PIRSF000535">
    <property type="entry name" value="1PFK/6PFK/LacC"/>
    <property type="match status" value="1"/>
</dbReference>
<evidence type="ECO:0000256" key="2">
    <source>
        <dbReference type="ARBA" id="ARBA00022679"/>
    </source>
</evidence>
<dbReference type="eggNOG" id="COG1105">
    <property type="taxonomic scope" value="Bacteria"/>
</dbReference>
<evidence type="ECO:0000256" key="1">
    <source>
        <dbReference type="ARBA" id="ARBA00010688"/>
    </source>
</evidence>
<dbReference type="Gene3D" id="3.40.1190.20">
    <property type="match status" value="1"/>
</dbReference>
<evidence type="ECO:0000259" key="9">
    <source>
        <dbReference type="Pfam" id="PF00294"/>
    </source>
</evidence>
<dbReference type="Pfam" id="PF00294">
    <property type="entry name" value="PfkB"/>
    <property type="match status" value="1"/>
</dbReference>